<dbReference type="AlphaFoldDB" id="A0A834E5F6"/>
<proteinExistence type="predicted"/>
<accession>A0A834E5F6</accession>
<evidence type="ECO:0000313" key="2">
    <source>
        <dbReference type="EMBL" id="KAF6104449.1"/>
    </source>
</evidence>
<dbReference type="Proteomes" id="UP000664940">
    <property type="component" value="Unassembled WGS sequence"/>
</dbReference>
<organism evidence="2 3">
    <name type="scientific">Phyllostomus discolor</name>
    <name type="common">pale spear-nosed bat</name>
    <dbReference type="NCBI Taxonomy" id="89673"/>
    <lineage>
        <taxon>Eukaryota</taxon>
        <taxon>Metazoa</taxon>
        <taxon>Chordata</taxon>
        <taxon>Craniata</taxon>
        <taxon>Vertebrata</taxon>
        <taxon>Euteleostomi</taxon>
        <taxon>Mammalia</taxon>
        <taxon>Eutheria</taxon>
        <taxon>Laurasiatheria</taxon>
        <taxon>Chiroptera</taxon>
        <taxon>Yangochiroptera</taxon>
        <taxon>Phyllostomidae</taxon>
        <taxon>Phyllostominae</taxon>
        <taxon>Phyllostomus</taxon>
    </lineage>
</organism>
<feature type="compositionally biased region" description="Polar residues" evidence="1">
    <location>
        <begin position="65"/>
        <end position="75"/>
    </location>
</feature>
<feature type="region of interest" description="Disordered" evidence="1">
    <location>
        <begin position="35"/>
        <end position="143"/>
    </location>
</feature>
<feature type="compositionally biased region" description="Pro residues" evidence="1">
    <location>
        <begin position="124"/>
        <end position="134"/>
    </location>
</feature>
<gene>
    <name evidence="2" type="ORF">HJG60_011379</name>
</gene>
<dbReference type="EMBL" id="JABVXQ010000006">
    <property type="protein sequence ID" value="KAF6104449.1"/>
    <property type="molecule type" value="Genomic_DNA"/>
</dbReference>
<name>A0A834E5F6_9CHIR</name>
<sequence>MGLSTEQRRPNSAAAAMMGRCSAAARLLCSCSPGEAGVGCSPPNSAARDQLPLPPAGAAKGLRSGPNSLQCNSSFEGGRKKPREPERREATGKHCNGGAWSRQQEKDATSSRMQHAIPGRRSPAPSPLATPPPFQITTLEPLY</sequence>
<protein>
    <submittedName>
        <fullName evidence="2">Uncharacterized protein</fullName>
    </submittedName>
</protein>
<evidence type="ECO:0000313" key="3">
    <source>
        <dbReference type="Proteomes" id="UP000664940"/>
    </source>
</evidence>
<comment type="caution">
    <text evidence="2">The sequence shown here is derived from an EMBL/GenBank/DDBJ whole genome shotgun (WGS) entry which is preliminary data.</text>
</comment>
<evidence type="ECO:0000256" key="1">
    <source>
        <dbReference type="SAM" id="MobiDB-lite"/>
    </source>
</evidence>
<reference evidence="2 3" key="1">
    <citation type="journal article" date="2020" name="Nature">
        <title>Six reference-quality genomes reveal evolution of bat adaptations.</title>
        <authorList>
            <person name="Jebb D."/>
            <person name="Huang Z."/>
            <person name="Pippel M."/>
            <person name="Hughes G.M."/>
            <person name="Lavrichenko K."/>
            <person name="Devanna P."/>
            <person name="Winkler S."/>
            <person name="Jermiin L.S."/>
            <person name="Skirmuntt E.C."/>
            <person name="Katzourakis A."/>
            <person name="Burkitt-Gray L."/>
            <person name="Ray D.A."/>
            <person name="Sullivan K.A.M."/>
            <person name="Roscito J.G."/>
            <person name="Kirilenko B.M."/>
            <person name="Davalos L.M."/>
            <person name="Corthals A.P."/>
            <person name="Power M.L."/>
            <person name="Jones G."/>
            <person name="Ransome R.D."/>
            <person name="Dechmann D.K.N."/>
            <person name="Locatelli A.G."/>
            <person name="Puechmaille S.J."/>
            <person name="Fedrigo O."/>
            <person name="Jarvis E.D."/>
            <person name="Hiller M."/>
            <person name="Vernes S.C."/>
            <person name="Myers E.W."/>
            <person name="Teeling E.C."/>
        </authorList>
    </citation>
    <scope>NUCLEOTIDE SEQUENCE [LARGE SCALE GENOMIC DNA]</scope>
    <source>
        <strain evidence="2">Bat1K_MPI-CBG_1</strain>
    </source>
</reference>
<feature type="compositionally biased region" description="Basic and acidic residues" evidence="1">
    <location>
        <begin position="77"/>
        <end position="92"/>
    </location>
</feature>